<gene>
    <name evidence="2" type="ORF">GNP93_08785</name>
</gene>
<dbReference type="EMBL" id="WNZX01000005">
    <property type="protein sequence ID" value="MUG70775.1"/>
    <property type="molecule type" value="Genomic_DNA"/>
</dbReference>
<evidence type="ECO:0000313" key="3">
    <source>
        <dbReference type="Proteomes" id="UP000450917"/>
    </source>
</evidence>
<name>A0A7X2ZAJ8_9BACL</name>
<dbReference type="RefSeq" id="WP_141335238.1">
    <property type="nucleotide sequence ID" value="NZ_WNZX01000005.1"/>
</dbReference>
<feature type="coiled-coil region" evidence="1">
    <location>
        <begin position="122"/>
        <end position="163"/>
    </location>
</feature>
<dbReference type="Proteomes" id="UP000450917">
    <property type="component" value="Unassembled WGS sequence"/>
</dbReference>
<protein>
    <submittedName>
        <fullName evidence="2">Uncharacterized protein</fullName>
    </submittedName>
</protein>
<sequence length="230" mass="27312">MMARTSIFDTNELKEILHKFFKDNKHKVMRLTFSNLAAYASQDLGISNIRYYHFARNEEINKMVEEYNQTLKSSDIMYTANNNLFTTLNIKEFVKNNLGNAQQLTFYLTQLQENQKKLYDQTIDAEFQIKKLQDQVRKLTEQKEKYRNKNKELSKLFDQLKEKTDVYIEALNLKDEKQLLKALHSTKLVYVINENDEEMSTIQTDNIQQLDETNGKDLEKLMEQYGDIFS</sequence>
<reference evidence="2 3" key="1">
    <citation type="submission" date="2019-11" db="EMBL/GenBank/DDBJ databases">
        <title>Draft genome sequences of five Paenibacillus species of dairy origin.</title>
        <authorList>
            <person name="Olajide A.M."/>
            <person name="Chen S."/>
            <person name="Lapointe G."/>
        </authorList>
    </citation>
    <scope>NUCLEOTIDE SEQUENCE [LARGE SCALE GENOMIC DNA]</scope>
    <source>
        <strain evidence="2 3">2CS3</strain>
    </source>
</reference>
<comment type="caution">
    <text evidence="2">The sequence shown here is derived from an EMBL/GenBank/DDBJ whole genome shotgun (WGS) entry which is preliminary data.</text>
</comment>
<keyword evidence="3" id="KW-1185">Reference proteome</keyword>
<evidence type="ECO:0000313" key="2">
    <source>
        <dbReference type="EMBL" id="MUG70775.1"/>
    </source>
</evidence>
<organism evidence="2 3">
    <name type="scientific">Paenibacillus validus</name>
    <dbReference type="NCBI Taxonomy" id="44253"/>
    <lineage>
        <taxon>Bacteria</taxon>
        <taxon>Bacillati</taxon>
        <taxon>Bacillota</taxon>
        <taxon>Bacilli</taxon>
        <taxon>Bacillales</taxon>
        <taxon>Paenibacillaceae</taxon>
        <taxon>Paenibacillus</taxon>
    </lineage>
</organism>
<dbReference type="AlphaFoldDB" id="A0A7X2ZAJ8"/>
<evidence type="ECO:0000256" key="1">
    <source>
        <dbReference type="SAM" id="Coils"/>
    </source>
</evidence>
<accession>A0A7X2ZAJ8</accession>
<proteinExistence type="predicted"/>
<keyword evidence="1" id="KW-0175">Coiled coil</keyword>